<feature type="domain" description="PAS fold-4" evidence="1">
    <location>
        <begin position="214"/>
        <end position="315"/>
    </location>
</feature>
<evidence type="ECO:0000259" key="1">
    <source>
        <dbReference type="Pfam" id="PF08448"/>
    </source>
</evidence>
<comment type="caution">
    <text evidence="2">The sequence shown here is derived from an EMBL/GenBank/DDBJ whole genome shotgun (WGS) entry which is preliminary data.</text>
</comment>
<proteinExistence type="predicted"/>
<keyword evidence="3" id="KW-1185">Reference proteome</keyword>
<dbReference type="AlphaFoldDB" id="A0A558BRX8"/>
<dbReference type="Proteomes" id="UP000317624">
    <property type="component" value="Unassembled WGS sequence"/>
</dbReference>
<dbReference type="OrthoDB" id="118142at2"/>
<dbReference type="Pfam" id="PF08448">
    <property type="entry name" value="PAS_4"/>
    <property type="match status" value="2"/>
</dbReference>
<evidence type="ECO:0000313" key="2">
    <source>
        <dbReference type="EMBL" id="TVT39276.1"/>
    </source>
</evidence>
<dbReference type="InterPro" id="IPR013656">
    <property type="entry name" value="PAS_4"/>
</dbReference>
<dbReference type="SUPFAM" id="SSF55785">
    <property type="entry name" value="PYP-like sensor domain (PAS domain)"/>
    <property type="match status" value="2"/>
</dbReference>
<reference evidence="2 3" key="1">
    <citation type="submission" date="2019-07" db="EMBL/GenBank/DDBJ databases">
        <title>Hymenobacter sp. straun FUR1 Genome sequencing and assembly.</title>
        <authorList>
            <person name="Chhetri G."/>
        </authorList>
    </citation>
    <scope>NUCLEOTIDE SEQUENCE [LARGE SCALE GENOMIC DNA]</scope>
    <source>
        <strain evidence="2 3">Fur1</strain>
    </source>
</reference>
<sequence length="328" mass="35224">MKSTYSVLPSAPAMPATSPYTPRLTSLYQPAARLAEAKDAAVYQQLQELLAHMPVAMYLLRGPMHALDLVNLPAAASWGYSLDHVRGKPFFEALPHLRGQGYEVAYATVWQTQQAVTWREAPISNRPPGGPAVLGYFDVSFQPYYEGPGCLAGILVTSHDVTEQVLARQRMYHATEELAASNAGLADYVTELTRAAHAAQVYAETQATLLAQLLEQAPLALGLLVGADYVVQVCNPSLLALWGCTSAQVLHQPLFEVLPELQGQGLRTLLDEISGTGTAAVVPLPPRLGEAAGEPVTFTFHPLRAARGQAIAIAASATASEYELARRP</sequence>
<accession>A0A558BRX8</accession>
<feature type="domain" description="PAS fold-4" evidence="1">
    <location>
        <begin position="74"/>
        <end position="165"/>
    </location>
</feature>
<dbReference type="EMBL" id="VMRJ01000004">
    <property type="protein sequence ID" value="TVT39276.1"/>
    <property type="molecule type" value="Genomic_DNA"/>
</dbReference>
<organism evidence="2 3">
    <name type="scientific">Hymenobacter setariae</name>
    <dbReference type="NCBI Taxonomy" id="2594794"/>
    <lineage>
        <taxon>Bacteria</taxon>
        <taxon>Pseudomonadati</taxon>
        <taxon>Bacteroidota</taxon>
        <taxon>Cytophagia</taxon>
        <taxon>Cytophagales</taxon>
        <taxon>Hymenobacteraceae</taxon>
        <taxon>Hymenobacter</taxon>
    </lineage>
</organism>
<protein>
    <submittedName>
        <fullName evidence="2">PAS domain-containing protein</fullName>
    </submittedName>
</protein>
<dbReference type="InterPro" id="IPR035965">
    <property type="entry name" value="PAS-like_dom_sf"/>
</dbReference>
<evidence type="ECO:0000313" key="3">
    <source>
        <dbReference type="Proteomes" id="UP000317624"/>
    </source>
</evidence>
<name>A0A558BRX8_9BACT</name>
<dbReference type="Gene3D" id="3.30.450.20">
    <property type="entry name" value="PAS domain"/>
    <property type="match status" value="2"/>
</dbReference>
<gene>
    <name evidence="2" type="ORF">FNT36_16595</name>
</gene>